<dbReference type="EMBL" id="CP002736">
    <property type="protein sequence ID" value="AEF94066.1"/>
    <property type="molecule type" value="Genomic_DNA"/>
</dbReference>
<proteinExistence type="predicted"/>
<sequence length="54" mass="5806">MLGYLINLTGDVHMQSGIIKQKNNPVVIIALITAASLLGDSMLYIVLPVHCGKK</sequence>
<keyword evidence="1" id="KW-1133">Transmembrane helix</keyword>
<dbReference type="AlphaFoldDB" id="F6B411"/>
<keyword evidence="3" id="KW-1185">Reference proteome</keyword>
<protein>
    <submittedName>
        <fullName evidence="2">Uncharacterized protein</fullName>
    </submittedName>
</protein>
<dbReference type="KEGG" id="dca:Desca_1205"/>
<keyword evidence="1" id="KW-0812">Transmembrane</keyword>
<name>F6B411_DESCC</name>
<feature type="transmembrane region" description="Helical" evidence="1">
    <location>
        <begin position="26"/>
        <end position="47"/>
    </location>
</feature>
<evidence type="ECO:0000313" key="2">
    <source>
        <dbReference type="EMBL" id="AEF94066.1"/>
    </source>
</evidence>
<gene>
    <name evidence="2" type="ordered locus">Desca_1205</name>
</gene>
<dbReference type="STRING" id="868595.Desca_1205"/>
<evidence type="ECO:0000313" key="3">
    <source>
        <dbReference type="Proteomes" id="UP000009226"/>
    </source>
</evidence>
<dbReference type="RefSeq" id="WP_013810060.1">
    <property type="nucleotide sequence ID" value="NC_015565.1"/>
</dbReference>
<reference evidence="2" key="1">
    <citation type="submission" date="2011-05" db="EMBL/GenBank/DDBJ databases">
        <title>Complete sequence of Desulfotomaculum carboxydivorans CO-1-SRB.</title>
        <authorList>
            <consortium name="US DOE Joint Genome Institute"/>
            <person name="Lucas S."/>
            <person name="Han J."/>
            <person name="Lapidus A."/>
            <person name="Cheng J.-F."/>
            <person name="Goodwin L."/>
            <person name="Pitluck S."/>
            <person name="Peters L."/>
            <person name="Mikhailova N."/>
            <person name="Lu M."/>
            <person name="Han C."/>
            <person name="Tapia R."/>
            <person name="Land M."/>
            <person name="Hauser L."/>
            <person name="Kyrpides N."/>
            <person name="Ivanova N."/>
            <person name="Pagani I."/>
            <person name="Stams A."/>
            <person name="Plugge C."/>
            <person name="Muyzer G."/>
            <person name="Kuever J."/>
            <person name="Parshina S."/>
            <person name="Ivanova A."/>
            <person name="Nazina T."/>
            <person name="Woyke T."/>
        </authorList>
    </citation>
    <scope>NUCLEOTIDE SEQUENCE [LARGE SCALE GENOMIC DNA]</scope>
    <source>
        <strain evidence="2">CO-1-SRB</strain>
    </source>
</reference>
<organism evidence="2 3">
    <name type="scientific">Desulfotomaculum nigrificans (strain DSM 14880 / VKM B-2319 / CO-1-SRB)</name>
    <name type="common">Desulfotomaculum carboxydivorans</name>
    <dbReference type="NCBI Taxonomy" id="868595"/>
    <lineage>
        <taxon>Bacteria</taxon>
        <taxon>Bacillati</taxon>
        <taxon>Bacillota</taxon>
        <taxon>Clostridia</taxon>
        <taxon>Eubacteriales</taxon>
        <taxon>Desulfotomaculaceae</taxon>
        <taxon>Desulfotomaculum</taxon>
    </lineage>
</organism>
<keyword evidence="1" id="KW-0472">Membrane</keyword>
<accession>F6B411</accession>
<dbReference type="Proteomes" id="UP000009226">
    <property type="component" value="Chromosome"/>
</dbReference>
<evidence type="ECO:0000256" key="1">
    <source>
        <dbReference type="SAM" id="Phobius"/>
    </source>
</evidence>
<dbReference type="HOGENOM" id="CLU_3042686_0_0_9"/>